<dbReference type="InterPro" id="IPR001030">
    <property type="entry name" value="Acoase/IPM_deHydtase_lsu_aba"/>
</dbReference>
<dbReference type="AlphaFoldDB" id="A0A9J6CPP1"/>
<organism evidence="5 6">
    <name type="scientific">Polypedilum vanderplanki</name>
    <name type="common">Sleeping chironomid midge</name>
    <dbReference type="NCBI Taxonomy" id="319348"/>
    <lineage>
        <taxon>Eukaryota</taxon>
        <taxon>Metazoa</taxon>
        <taxon>Ecdysozoa</taxon>
        <taxon>Arthropoda</taxon>
        <taxon>Hexapoda</taxon>
        <taxon>Insecta</taxon>
        <taxon>Pterygota</taxon>
        <taxon>Neoptera</taxon>
        <taxon>Endopterygota</taxon>
        <taxon>Diptera</taxon>
        <taxon>Nematocera</taxon>
        <taxon>Chironomoidea</taxon>
        <taxon>Chironomidae</taxon>
        <taxon>Chironominae</taxon>
        <taxon>Polypedilum</taxon>
        <taxon>Polypedilum</taxon>
    </lineage>
</organism>
<keyword evidence="3" id="KW-0411">Iron-sulfur</keyword>
<protein>
    <recommendedName>
        <fullName evidence="4">Aconitase/3-isopropylmalate dehydratase large subunit alpha/beta/alpha domain-containing protein</fullName>
    </recommendedName>
</protein>
<dbReference type="Proteomes" id="UP001107558">
    <property type="component" value="Chromosome 1"/>
</dbReference>
<evidence type="ECO:0000259" key="4">
    <source>
        <dbReference type="Pfam" id="PF00330"/>
    </source>
</evidence>
<dbReference type="GO" id="GO:0046872">
    <property type="term" value="F:metal ion binding"/>
    <property type="evidence" value="ECO:0007669"/>
    <property type="project" value="UniProtKB-KW"/>
</dbReference>
<keyword evidence="2" id="KW-0408">Iron</keyword>
<evidence type="ECO:0000313" key="6">
    <source>
        <dbReference type="Proteomes" id="UP001107558"/>
    </source>
</evidence>
<accession>A0A9J6CPP1</accession>
<keyword evidence="1" id="KW-0479">Metal-binding</keyword>
<dbReference type="InterPro" id="IPR006249">
    <property type="entry name" value="Aconitase/IRP2"/>
</dbReference>
<sequence length="225" mass="26051">MAERTNPFNHLENSPNYHFQSVFYWNLRLEIVTNFHVSEGHVTRILNWAQYKGDGSTDINEYEIHSNRHVSFCKILQVKINPICPSDLVIDHSIQVDYSSSSDALLKNQDLEFERNKERFTFLKWGSKAFNNMLIVPPASGIVHQELFSSSKKKSVERAMKAGYRNPLLFILGVLAASYLPVQYREQVPEKTFRLDAINVAWSQKDQLAQLIDTVNWIYSGLLNR</sequence>
<dbReference type="EMBL" id="JADBJN010000001">
    <property type="protein sequence ID" value="KAG5683579.1"/>
    <property type="molecule type" value="Genomic_DNA"/>
</dbReference>
<keyword evidence="6" id="KW-1185">Reference proteome</keyword>
<dbReference type="OrthoDB" id="2279155at2759"/>
<dbReference type="GO" id="GO:0051536">
    <property type="term" value="F:iron-sulfur cluster binding"/>
    <property type="evidence" value="ECO:0007669"/>
    <property type="project" value="UniProtKB-KW"/>
</dbReference>
<comment type="caution">
    <text evidence="5">The sequence shown here is derived from an EMBL/GenBank/DDBJ whole genome shotgun (WGS) entry which is preliminary data.</text>
</comment>
<name>A0A9J6CPP1_POLVA</name>
<dbReference type="InterPro" id="IPR036008">
    <property type="entry name" value="Aconitase_4Fe-4S_dom"/>
</dbReference>
<evidence type="ECO:0000256" key="2">
    <source>
        <dbReference type="ARBA" id="ARBA00023004"/>
    </source>
</evidence>
<dbReference type="SUPFAM" id="SSF53732">
    <property type="entry name" value="Aconitase iron-sulfur domain"/>
    <property type="match status" value="1"/>
</dbReference>
<dbReference type="InterPro" id="IPR015931">
    <property type="entry name" value="Acnase/IPM_dHydase_lsu_aba_1/3"/>
</dbReference>
<dbReference type="Pfam" id="PF00330">
    <property type="entry name" value="Aconitase"/>
    <property type="match status" value="1"/>
</dbReference>
<feature type="domain" description="Aconitase/3-isopropylmalate dehydratase large subunit alpha/beta/alpha" evidence="4">
    <location>
        <begin position="74"/>
        <end position="146"/>
    </location>
</feature>
<evidence type="ECO:0000313" key="5">
    <source>
        <dbReference type="EMBL" id="KAG5683579.1"/>
    </source>
</evidence>
<evidence type="ECO:0000256" key="1">
    <source>
        <dbReference type="ARBA" id="ARBA00022723"/>
    </source>
</evidence>
<reference evidence="5" key="1">
    <citation type="submission" date="2021-03" db="EMBL/GenBank/DDBJ databases">
        <title>Chromosome level genome of the anhydrobiotic midge Polypedilum vanderplanki.</title>
        <authorList>
            <person name="Yoshida Y."/>
            <person name="Kikawada T."/>
            <person name="Gusev O."/>
        </authorList>
    </citation>
    <scope>NUCLEOTIDE SEQUENCE</scope>
    <source>
        <strain evidence="5">NIAS01</strain>
        <tissue evidence="5">Whole body or cell culture</tissue>
    </source>
</reference>
<dbReference type="PANTHER" id="PTHR11670">
    <property type="entry name" value="ACONITASE/IRON-RESPONSIVE ELEMENT FAMILY MEMBER"/>
    <property type="match status" value="1"/>
</dbReference>
<evidence type="ECO:0000256" key="3">
    <source>
        <dbReference type="ARBA" id="ARBA00023014"/>
    </source>
</evidence>
<proteinExistence type="predicted"/>
<gene>
    <name evidence="5" type="ORF">PVAND_012852</name>
</gene>
<dbReference type="Gene3D" id="3.30.499.10">
    <property type="entry name" value="Aconitase, domain 3"/>
    <property type="match status" value="1"/>
</dbReference>